<dbReference type="STRING" id="1223802.SUTH_03004"/>
<comment type="cofactor">
    <cofactor evidence="2">
        <name>Zn(2+)</name>
        <dbReference type="ChEBI" id="CHEBI:29105"/>
    </cofactor>
</comment>
<comment type="catalytic activity">
    <reaction evidence="1">
        <text>Hydrolyzes the link between N-acetylmuramoyl residues and L-amino acid residues in certain cell-wall glycopeptides.</text>
        <dbReference type="EC" id="3.5.1.28"/>
    </reaction>
</comment>
<evidence type="ECO:0000256" key="10">
    <source>
        <dbReference type="ARBA" id="ARBA00023316"/>
    </source>
</evidence>
<dbReference type="GO" id="GO:0005737">
    <property type="term" value="C:cytoplasm"/>
    <property type="evidence" value="ECO:0007669"/>
    <property type="project" value="UniProtKB-SubCell"/>
</dbReference>
<comment type="subcellular location">
    <subcellularLocation>
        <location evidence="3">Cytoplasm</location>
    </subcellularLocation>
</comment>
<dbReference type="Proteomes" id="UP000031637">
    <property type="component" value="Chromosome"/>
</dbReference>
<feature type="domain" description="N-acetylmuramoyl-L-alanine amidase" evidence="13">
    <location>
        <begin position="24"/>
        <end position="172"/>
    </location>
</feature>
<keyword evidence="15" id="KW-1185">Reference proteome</keyword>
<evidence type="ECO:0000256" key="4">
    <source>
        <dbReference type="ARBA" id="ARBA00007553"/>
    </source>
</evidence>
<evidence type="ECO:0000256" key="3">
    <source>
        <dbReference type="ARBA" id="ARBA00004496"/>
    </source>
</evidence>
<evidence type="ECO:0000313" key="15">
    <source>
        <dbReference type="Proteomes" id="UP000031637"/>
    </source>
</evidence>
<comment type="similarity">
    <text evidence="4">Belongs to the N-acetylmuramoyl-L-alanine amidase 2 family.</text>
</comment>
<evidence type="ECO:0000256" key="9">
    <source>
        <dbReference type="ARBA" id="ARBA00022833"/>
    </source>
</evidence>
<evidence type="ECO:0000256" key="11">
    <source>
        <dbReference type="ARBA" id="ARBA00039257"/>
    </source>
</evidence>
<dbReference type="EC" id="3.5.1.28" evidence="5"/>
<dbReference type="HOGENOM" id="CLU_049290_1_0_4"/>
<keyword evidence="8" id="KW-0378">Hydrolase</keyword>
<evidence type="ECO:0000256" key="6">
    <source>
        <dbReference type="ARBA" id="ARBA00022490"/>
    </source>
</evidence>
<dbReference type="Pfam" id="PF01510">
    <property type="entry name" value="Amidase_2"/>
    <property type="match status" value="1"/>
</dbReference>
<evidence type="ECO:0000256" key="5">
    <source>
        <dbReference type="ARBA" id="ARBA00011901"/>
    </source>
</evidence>
<dbReference type="PANTHER" id="PTHR30417">
    <property type="entry name" value="N-ACETYLMURAMOYL-L-ALANINE AMIDASE AMID"/>
    <property type="match status" value="1"/>
</dbReference>
<dbReference type="Gene3D" id="3.40.80.10">
    <property type="entry name" value="Peptidoglycan recognition protein-like"/>
    <property type="match status" value="1"/>
</dbReference>
<evidence type="ECO:0000256" key="1">
    <source>
        <dbReference type="ARBA" id="ARBA00001561"/>
    </source>
</evidence>
<dbReference type="GO" id="GO:0009253">
    <property type="term" value="P:peptidoglycan catabolic process"/>
    <property type="evidence" value="ECO:0007669"/>
    <property type="project" value="InterPro"/>
</dbReference>
<sequence length="185" mass="20861">MKSVQAPDAMDDEGWLSGVRRVPSPNCDERPVDQPVSLIVIHAISLPPNEFDGPGIIQLFTNCLDPATHPYFGEIRDLRVSAHFLVRRDGELIQFVPCSRRAWHAGVSSWRGRERCNDFSIGIELEGCDLLPFEDAQYMTLNRLLAELNRRYPIAGVVGHSDIAPGRKTDPGPCFEWHRVRDART</sequence>
<name>W0SLV7_9PROT</name>
<evidence type="ECO:0000256" key="7">
    <source>
        <dbReference type="ARBA" id="ARBA00022723"/>
    </source>
</evidence>
<dbReference type="InterPro" id="IPR002502">
    <property type="entry name" value="Amidase_domain"/>
</dbReference>
<gene>
    <name evidence="14" type="ORF">SUTH_03004</name>
</gene>
<dbReference type="AlphaFoldDB" id="W0SLV7"/>
<proteinExistence type="inferred from homology"/>
<evidence type="ECO:0000313" key="14">
    <source>
        <dbReference type="EMBL" id="BAO30783.1"/>
    </source>
</evidence>
<accession>W0SLV7</accession>
<dbReference type="GO" id="GO:0009254">
    <property type="term" value="P:peptidoglycan turnover"/>
    <property type="evidence" value="ECO:0007669"/>
    <property type="project" value="TreeGrafter"/>
</dbReference>
<keyword evidence="10" id="KW-0961">Cell wall biogenesis/degradation</keyword>
<evidence type="ECO:0000256" key="12">
    <source>
        <dbReference type="ARBA" id="ARBA00042615"/>
    </source>
</evidence>
<dbReference type="SUPFAM" id="SSF55846">
    <property type="entry name" value="N-acetylmuramoyl-L-alanine amidase-like"/>
    <property type="match status" value="1"/>
</dbReference>
<dbReference type="NCBIfam" id="NF008758">
    <property type="entry name" value="PRK11789.1"/>
    <property type="match status" value="1"/>
</dbReference>
<dbReference type="InterPro" id="IPR051206">
    <property type="entry name" value="NAMLAA_amidase_2"/>
</dbReference>
<reference evidence="14 15" key="1">
    <citation type="journal article" date="2014" name="Syst. Appl. Microbiol.">
        <title>Complete genomes of freshwater sulfur oxidizers Sulfuricella denitrificans skB26 and Sulfuritalea hydrogenivorans sk43H: genetic insights into the sulfur oxidation pathway of betaproteobacteria.</title>
        <authorList>
            <person name="Watanabe T."/>
            <person name="Kojima H."/>
            <person name="Fukui M."/>
        </authorList>
    </citation>
    <scope>NUCLEOTIDE SEQUENCE [LARGE SCALE GENOMIC DNA]</scope>
    <source>
        <strain evidence="14">DSM22779</strain>
    </source>
</reference>
<dbReference type="PANTHER" id="PTHR30417:SF4">
    <property type="entry name" value="1,6-ANHYDRO-N-ACETYLMURAMYL-L-ALANINE AMIDASE AMPD"/>
    <property type="match status" value="1"/>
</dbReference>
<dbReference type="CDD" id="cd06583">
    <property type="entry name" value="PGRP"/>
    <property type="match status" value="1"/>
</dbReference>
<dbReference type="EMBL" id="AP012547">
    <property type="protein sequence ID" value="BAO30783.1"/>
    <property type="molecule type" value="Genomic_DNA"/>
</dbReference>
<evidence type="ECO:0000256" key="2">
    <source>
        <dbReference type="ARBA" id="ARBA00001947"/>
    </source>
</evidence>
<dbReference type="GO" id="GO:0046872">
    <property type="term" value="F:metal ion binding"/>
    <property type="evidence" value="ECO:0007669"/>
    <property type="project" value="UniProtKB-KW"/>
</dbReference>
<evidence type="ECO:0000256" key="8">
    <source>
        <dbReference type="ARBA" id="ARBA00022801"/>
    </source>
</evidence>
<protein>
    <recommendedName>
        <fullName evidence="11">1,6-anhydro-N-acetylmuramyl-L-alanine amidase AmpD</fullName>
        <ecNumber evidence="5">3.5.1.28</ecNumber>
    </recommendedName>
    <alternativeName>
        <fullName evidence="12">N-acetylmuramoyl-L-alanine amidase</fullName>
    </alternativeName>
</protein>
<dbReference type="SMART" id="SM00644">
    <property type="entry name" value="Ami_2"/>
    <property type="match status" value="1"/>
</dbReference>
<organism evidence="14 15">
    <name type="scientific">Sulfuritalea hydrogenivorans sk43H</name>
    <dbReference type="NCBI Taxonomy" id="1223802"/>
    <lineage>
        <taxon>Bacteria</taxon>
        <taxon>Pseudomonadati</taxon>
        <taxon>Pseudomonadota</taxon>
        <taxon>Betaproteobacteria</taxon>
        <taxon>Nitrosomonadales</taxon>
        <taxon>Sterolibacteriaceae</taxon>
        <taxon>Sulfuritalea</taxon>
    </lineage>
</organism>
<dbReference type="InterPro" id="IPR036505">
    <property type="entry name" value="Amidase/PGRP_sf"/>
</dbReference>
<dbReference type="GO" id="GO:0008745">
    <property type="term" value="F:N-acetylmuramoyl-L-alanine amidase activity"/>
    <property type="evidence" value="ECO:0007669"/>
    <property type="project" value="UniProtKB-EC"/>
</dbReference>
<keyword evidence="6" id="KW-0963">Cytoplasm</keyword>
<evidence type="ECO:0000259" key="13">
    <source>
        <dbReference type="SMART" id="SM00644"/>
    </source>
</evidence>
<keyword evidence="9" id="KW-0862">Zinc</keyword>
<dbReference type="KEGG" id="shd:SUTH_03004"/>
<keyword evidence="7" id="KW-0479">Metal-binding</keyword>
<dbReference type="GO" id="GO:0071555">
    <property type="term" value="P:cell wall organization"/>
    <property type="evidence" value="ECO:0007669"/>
    <property type="project" value="UniProtKB-KW"/>
</dbReference>